<comment type="caution">
    <text evidence="1">The sequence shown here is derived from an EMBL/GenBank/DDBJ whole genome shotgun (WGS) entry which is preliminary data.</text>
</comment>
<evidence type="ECO:0000313" key="1">
    <source>
        <dbReference type="EMBL" id="CAH0377064.1"/>
    </source>
</evidence>
<organism evidence="1 2">
    <name type="scientific">Pelagomonas calceolata</name>
    <dbReference type="NCBI Taxonomy" id="35677"/>
    <lineage>
        <taxon>Eukaryota</taxon>
        <taxon>Sar</taxon>
        <taxon>Stramenopiles</taxon>
        <taxon>Ochrophyta</taxon>
        <taxon>Pelagophyceae</taxon>
        <taxon>Pelagomonadales</taxon>
        <taxon>Pelagomonadaceae</taxon>
        <taxon>Pelagomonas</taxon>
    </lineage>
</organism>
<name>A0A8J2SZI4_9STRA</name>
<accession>A0A8J2SZI4</accession>
<dbReference type="Proteomes" id="UP000789595">
    <property type="component" value="Unassembled WGS sequence"/>
</dbReference>
<dbReference type="EMBL" id="CAKKNE010000005">
    <property type="protein sequence ID" value="CAH0377064.1"/>
    <property type="molecule type" value="Genomic_DNA"/>
</dbReference>
<keyword evidence="2" id="KW-1185">Reference proteome</keyword>
<proteinExistence type="predicted"/>
<evidence type="ECO:0000313" key="2">
    <source>
        <dbReference type="Proteomes" id="UP000789595"/>
    </source>
</evidence>
<reference evidence="1" key="1">
    <citation type="submission" date="2021-11" db="EMBL/GenBank/DDBJ databases">
        <authorList>
            <consortium name="Genoscope - CEA"/>
            <person name="William W."/>
        </authorList>
    </citation>
    <scope>NUCLEOTIDE SEQUENCE</scope>
</reference>
<gene>
    <name evidence="1" type="ORF">PECAL_5P16440</name>
</gene>
<sequence length="104" mass="10857">MACSASLNFARSSRSRVSSRSIAASDSPSLRICRTRPACSTTSAAKNRRTAARVGYSSSSSGSAALRGVCSISVVSLTSAPTVALYMCTLPVFFRLLGAKLPNY</sequence>
<protein>
    <submittedName>
        <fullName evidence="1">Uncharacterized protein</fullName>
    </submittedName>
</protein>
<dbReference type="AlphaFoldDB" id="A0A8J2SZI4"/>